<name>K7Z8E6_9VIRU</name>
<protein>
    <submittedName>
        <fullName evidence="1">Putative ring finger protein</fullName>
    </submittedName>
</protein>
<sequence>MNIECIWIVNTLPFKYYFNDNNISSINNIFSFLNIWLDLNTNKKNFIK</sequence>
<accession>K7Z8E6</accession>
<evidence type="ECO:0000313" key="1">
    <source>
        <dbReference type="EMBL" id="AFX92671.1"/>
    </source>
</evidence>
<reference evidence="1 2" key="1">
    <citation type="journal article" date="2014" name="Virus Genes">
        <title>Complete genome sequence of Courdo11 virus, a member of the family Mimiviridae.</title>
        <authorList>
            <person name="Yoosuf N."/>
            <person name="Pagnier I."/>
            <person name="Fournous G."/>
            <person name="Robert C."/>
            <person name="La Scola B."/>
            <person name="Raoult D."/>
            <person name="Colson P."/>
        </authorList>
    </citation>
    <scope>NUCLEOTIDE SEQUENCE [LARGE SCALE GENOMIC DNA]</scope>
</reference>
<proteinExistence type="predicted"/>
<evidence type="ECO:0000313" key="2">
    <source>
        <dbReference type="Proteomes" id="UP000241137"/>
    </source>
</evidence>
<dbReference type="Proteomes" id="UP000241137">
    <property type="component" value="Segment"/>
</dbReference>
<dbReference type="EMBL" id="JX975216">
    <property type="protein sequence ID" value="AFX92671.1"/>
    <property type="molecule type" value="Genomic_DNA"/>
</dbReference>
<gene>
    <name evidence="1" type="ORF">CE11_00645</name>
</gene>
<organism evidence="1 2">
    <name type="scientific">Megavirus courdo11</name>
    <dbReference type="NCBI Taxonomy" id="1128140"/>
    <lineage>
        <taxon>Viruses</taxon>
        <taxon>Varidnaviria</taxon>
        <taxon>Bamfordvirae</taxon>
        <taxon>Nucleocytoviricota</taxon>
        <taxon>Megaviricetes</taxon>
        <taxon>Imitervirales</taxon>
        <taxon>Mimiviridae</taxon>
        <taxon>Megamimivirinae</taxon>
        <taxon>Megavirus</taxon>
        <taxon>Megavirus chilense</taxon>
    </lineage>
</organism>